<evidence type="ECO:0000313" key="2">
    <source>
        <dbReference type="Proteomes" id="UP001501243"/>
    </source>
</evidence>
<gene>
    <name evidence="1" type="ORF">GCM10023172_21110</name>
</gene>
<dbReference type="Proteomes" id="UP001501243">
    <property type="component" value="Unassembled WGS sequence"/>
</dbReference>
<evidence type="ECO:0000313" key="1">
    <source>
        <dbReference type="EMBL" id="GAA4500609.1"/>
    </source>
</evidence>
<reference evidence="2" key="1">
    <citation type="journal article" date="2019" name="Int. J. Syst. Evol. Microbiol.">
        <title>The Global Catalogue of Microorganisms (GCM) 10K type strain sequencing project: providing services to taxonomists for standard genome sequencing and annotation.</title>
        <authorList>
            <consortium name="The Broad Institute Genomics Platform"/>
            <consortium name="The Broad Institute Genome Sequencing Center for Infectious Disease"/>
            <person name="Wu L."/>
            <person name="Ma J."/>
        </authorList>
    </citation>
    <scope>NUCLEOTIDE SEQUENCE [LARGE SCALE GENOMIC DNA]</scope>
    <source>
        <strain evidence="2">JCM 17841</strain>
    </source>
</reference>
<keyword evidence="2" id="KW-1185">Reference proteome</keyword>
<accession>A0ABP8QBQ3</accession>
<sequence length="196" mass="22266">MLFNGSEYVDYSKPGSIGHQFFLDANPQMGTIVYRQGSFQDVLLRYDLLLDQVVMTYPGQTAVVTLVPDFISSFTLGSHQFARIRADSTTSRIMPTGFYEVLLPGPVSLLARHTKRVEQTYVQQNLRFEYRQADQLLVRTASGAAEVSSLKDMLALLPAHKAEAQRYARQHKLRFRAAQREASALEVLRYYNTLPQ</sequence>
<name>A0ABP8QBQ3_9BACT</name>
<comment type="caution">
    <text evidence="1">The sequence shown here is derived from an EMBL/GenBank/DDBJ whole genome shotgun (WGS) entry which is preliminary data.</text>
</comment>
<protein>
    <submittedName>
        <fullName evidence="1">Uncharacterized protein</fullName>
    </submittedName>
</protein>
<organism evidence="1 2">
    <name type="scientific">Hymenobacter ginsengisoli</name>
    <dbReference type="NCBI Taxonomy" id="1051626"/>
    <lineage>
        <taxon>Bacteria</taxon>
        <taxon>Pseudomonadati</taxon>
        <taxon>Bacteroidota</taxon>
        <taxon>Cytophagia</taxon>
        <taxon>Cytophagales</taxon>
        <taxon>Hymenobacteraceae</taxon>
        <taxon>Hymenobacter</taxon>
    </lineage>
</organism>
<dbReference type="EMBL" id="BAABGQ010000006">
    <property type="protein sequence ID" value="GAA4500609.1"/>
    <property type="molecule type" value="Genomic_DNA"/>
</dbReference>
<proteinExistence type="predicted"/>